<evidence type="ECO:0000259" key="1">
    <source>
        <dbReference type="PROSITE" id="PS50943"/>
    </source>
</evidence>
<dbReference type="Pfam" id="PF01381">
    <property type="entry name" value="HTH_3"/>
    <property type="match status" value="1"/>
</dbReference>
<dbReference type="PROSITE" id="PS50943">
    <property type="entry name" value="HTH_CROC1"/>
    <property type="match status" value="1"/>
</dbReference>
<dbReference type="KEGG" id="gog:C1280_30975"/>
<sequence>MAERIHRDMKWTAEDRARYKAIREQFQKERPTPQQLIESGEYNGPIPHGVYLSLMAALVELKKAREAAGLSLADVAERSGIDKAALGRLENGVHDNPTVDTLARYAAAIGKRLVWSLQDVAPTV</sequence>
<keyword evidence="3" id="KW-1185">Reference proteome</keyword>
<dbReference type="InterPro" id="IPR010982">
    <property type="entry name" value="Lambda_DNA-bd_dom_sf"/>
</dbReference>
<dbReference type="RefSeq" id="WP_010042481.1">
    <property type="nucleotide sequence ID" value="NZ_CP025958.1"/>
</dbReference>
<dbReference type="Proteomes" id="UP000245802">
    <property type="component" value="Chromosome"/>
</dbReference>
<evidence type="ECO:0000313" key="3">
    <source>
        <dbReference type="Proteomes" id="UP000245802"/>
    </source>
</evidence>
<dbReference type="AlphaFoldDB" id="A0A2Z3HHQ7"/>
<reference evidence="2 3" key="1">
    <citation type="submission" date="2018-01" db="EMBL/GenBank/DDBJ databases">
        <title>G. obscuriglobus.</title>
        <authorList>
            <person name="Franke J."/>
            <person name="Blomberg W."/>
            <person name="Selmecki A."/>
        </authorList>
    </citation>
    <scope>NUCLEOTIDE SEQUENCE [LARGE SCALE GENOMIC DNA]</scope>
    <source>
        <strain evidence="2 3">DSM 5831</strain>
    </source>
</reference>
<dbReference type="Gene3D" id="1.10.260.40">
    <property type="entry name" value="lambda repressor-like DNA-binding domains"/>
    <property type="match status" value="1"/>
</dbReference>
<dbReference type="EMBL" id="CP025958">
    <property type="protein sequence ID" value="AWM40970.1"/>
    <property type="molecule type" value="Genomic_DNA"/>
</dbReference>
<dbReference type="InterPro" id="IPR001387">
    <property type="entry name" value="Cro/C1-type_HTH"/>
</dbReference>
<evidence type="ECO:0000313" key="2">
    <source>
        <dbReference type="EMBL" id="AWM40970.1"/>
    </source>
</evidence>
<dbReference type="SMART" id="SM00530">
    <property type="entry name" value="HTH_XRE"/>
    <property type="match status" value="1"/>
</dbReference>
<name>A0A2Z3HHQ7_9BACT</name>
<organism evidence="2 3">
    <name type="scientific">Gemmata obscuriglobus</name>
    <dbReference type="NCBI Taxonomy" id="114"/>
    <lineage>
        <taxon>Bacteria</taxon>
        <taxon>Pseudomonadati</taxon>
        <taxon>Planctomycetota</taxon>
        <taxon>Planctomycetia</taxon>
        <taxon>Gemmatales</taxon>
        <taxon>Gemmataceae</taxon>
        <taxon>Gemmata</taxon>
    </lineage>
</organism>
<accession>A0A2Z3HHQ7</accession>
<feature type="domain" description="HTH cro/C1-type" evidence="1">
    <location>
        <begin position="61"/>
        <end position="116"/>
    </location>
</feature>
<proteinExistence type="predicted"/>
<dbReference type="GO" id="GO:0003677">
    <property type="term" value="F:DNA binding"/>
    <property type="evidence" value="ECO:0007669"/>
    <property type="project" value="InterPro"/>
</dbReference>
<dbReference type="CDD" id="cd00093">
    <property type="entry name" value="HTH_XRE"/>
    <property type="match status" value="1"/>
</dbReference>
<dbReference type="SUPFAM" id="SSF47413">
    <property type="entry name" value="lambda repressor-like DNA-binding domains"/>
    <property type="match status" value="1"/>
</dbReference>
<gene>
    <name evidence="2" type="ORF">C1280_30975</name>
</gene>
<dbReference type="OrthoDB" id="292530at2"/>
<protein>
    <submittedName>
        <fullName evidence="2">XRE family transcriptional regulator</fullName>
    </submittedName>
</protein>